<comment type="caution">
    <text evidence="3">The sequence shown here is derived from an EMBL/GenBank/DDBJ whole genome shotgun (WGS) entry which is preliminary data.</text>
</comment>
<dbReference type="InterPro" id="IPR001509">
    <property type="entry name" value="Epimerase_deHydtase"/>
</dbReference>
<evidence type="ECO:0000259" key="2">
    <source>
        <dbReference type="Pfam" id="PF01370"/>
    </source>
</evidence>
<dbReference type="PRINTS" id="PR01713">
    <property type="entry name" value="NUCEPIMERASE"/>
</dbReference>
<sequence>MRILVTGAAGFIGSAVMKALAERGDSVIGIDNINDYYDTRLKYARLAACGINSDEASWESNIVKTTLPYDCHFVRMSISDEQKMDQLFSRYAFDKVVNLAAQAGVRYSISNPRAYLNSNLNGFFNLLECCRNHHVDRLVFASSSSVYGLNSHVPFREDDMTDTPVSLYAASKKADELMAHSYCKLYGLKATGLRYFTVYGPWGRPDMAPMLFANAICKNEPIKVFNQGQMLRDFTYIDDIVEGTLRCLDAEIVPNQNGIHYDIFNIGCSHPIQLLDFISELEHALGKKAKKIFLPMQPGDVYQTYADTSKLEAATGFRPQYQLAEGIRHFVDWYLSDENPLK</sequence>
<dbReference type="Gene3D" id="3.40.50.720">
    <property type="entry name" value="NAD(P)-binding Rossmann-like Domain"/>
    <property type="match status" value="1"/>
</dbReference>
<name>D1W7Y8_9BACT</name>
<dbReference type="SUPFAM" id="SSF51735">
    <property type="entry name" value="NAD(P)-binding Rossmann-fold domains"/>
    <property type="match status" value="1"/>
</dbReference>
<dbReference type="EMBL" id="ADEG01000090">
    <property type="protein sequence ID" value="EFA91350.1"/>
    <property type="molecule type" value="Genomic_DNA"/>
</dbReference>
<feature type="domain" description="NAD-dependent epimerase/dehydratase" evidence="2">
    <location>
        <begin position="3"/>
        <end position="267"/>
    </location>
</feature>
<gene>
    <name evidence="3" type="ORF">HMPREF0650_0617</name>
</gene>
<keyword evidence="1" id="KW-0520">NAD</keyword>
<dbReference type="eggNOG" id="COG0451">
    <property type="taxonomic scope" value="Bacteria"/>
</dbReference>
<evidence type="ECO:0000256" key="1">
    <source>
        <dbReference type="ARBA" id="ARBA00023027"/>
    </source>
</evidence>
<evidence type="ECO:0000313" key="3">
    <source>
        <dbReference type="EMBL" id="EFA91350.1"/>
    </source>
</evidence>
<accession>D1W7Y8</accession>
<dbReference type="Pfam" id="PF01370">
    <property type="entry name" value="Epimerase"/>
    <property type="match status" value="1"/>
</dbReference>
<dbReference type="InterPro" id="IPR036291">
    <property type="entry name" value="NAD(P)-bd_dom_sf"/>
</dbReference>
<dbReference type="PANTHER" id="PTHR43574">
    <property type="entry name" value="EPIMERASE-RELATED"/>
    <property type="match status" value="1"/>
</dbReference>
<evidence type="ECO:0000313" key="4">
    <source>
        <dbReference type="Proteomes" id="UP000005283"/>
    </source>
</evidence>
<dbReference type="Proteomes" id="UP000005283">
    <property type="component" value="Unassembled WGS sequence"/>
</dbReference>
<dbReference type="RefSeq" id="WP_004350498.1">
    <property type="nucleotide sequence ID" value="NZ_ADEG01000090.1"/>
</dbReference>
<protein>
    <submittedName>
        <fullName evidence="3">NAD dependent epimerase/dehydratase family protein</fullName>
    </submittedName>
</protein>
<dbReference type="AlphaFoldDB" id="D1W7Y8"/>
<organism evidence="3 4">
    <name type="scientific">Hoylesella buccalis ATCC 35310</name>
    <dbReference type="NCBI Taxonomy" id="679190"/>
    <lineage>
        <taxon>Bacteria</taxon>
        <taxon>Pseudomonadati</taxon>
        <taxon>Bacteroidota</taxon>
        <taxon>Bacteroidia</taxon>
        <taxon>Bacteroidales</taxon>
        <taxon>Prevotellaceae</taxon>
        <taxon>Hoylesella</taxon>
    </lineage>
</organism>
<reference evidence="3 4" key="1">
    <citation type="submission" date="2009-12" db="EMBL/GenBank/DDBJ databases">
        <title>Genome Sequence of Prevotella buccalis ATCC 35310.</title>
        <authorList>
            <person name="Durkin A.S."/>
            <person name="Madupu R."/>
            <person name="Torralba M."/>
            <person name="Methe B."/>
            <person name="Sutton G."/>
            <person name="Strausberg R.L."/>
            <person name="Nelson K.E."/>
        </authorList>
    </citation>
    <scope>NUCLEOTIDE SEQUENCE [LARGE SCALE GENOMIC DNA]</scope>
    <source>
        <strain evidence="3 4">ATCC 35310</strain>
    </source>
</reference>
<proteinExistence type="predicted"/>
<keyword evidence="4" id="KW-1185">Reference proteome</keyword>
<dbReference type="STRING" id="679190.HMPREF0650_0617"/>